<dbReference type="RefSeq" id="WP_089880098.1">
    <property type="nucleotide sequence ID" value="NZ_FOYS01000003.1"/>
</dbReference>
<dbReference type="Gene3D" id="6.10.140.50">
    <property type="match status" value="1"/>
</dbReference>
<evidence type="ECO:0000256" key="5">
    <source>
        <dbReference type="HAMAP-Rule" id="MF_02114"/>
    </source>
</evidence>
<dbReference type="InterPro" id="IPR029044">
    <property type="entry name" value="Nucleotide-diphossugar_trans"/>
</dbReference>
<organism evidence="6 7">
    <name type="scientific">Halogeometricum limi</name>
    <dbReference type="NCBI Taxonomy" id="555875"/>
    <lineage>
        <taxon>Archaea</taxon>
        <taxon>Methanobacteriati</taxon>
        <taxon>Methanobacteriota</taxon>
        <taxon>Stenosarchaea group</taxon>
        <taxon>Halobacteria</taxon>
        <taxon>Halobacteriales</taxon>
        <taxon>Haloferacaceae</taxon>
        <taxon>Halogeometricum</taxon>
    </lineage>
</organism>
<keyword evidence="7" id="KW-1185">Reference proteome</keyword>
<dbReference type="PANTHER" id="PTHR40392">
    <property type="entry name" value="2-PHOSPHO-L-LACTATE GUANYLYLTRANSFERASE"/>
    <property type="match status" value="1"/>
</dbReference>
<keyword evidence="1 5" id="KW-0808">Transferase</keyword>
<evidence type="ECO:0000313" key="6">
    <source>
        <dbReference type="EMBL" id="SFR51707.1"/>
    </source>
</evidence>
<dbReference type="GO" id="GO:0052645">
    <property type="term" value="P:F420-0 metabolic process"/>
    <property type="evidence" value="ECO:0007669"/>
    <property type="project" value="UniProtKB-UniRule"/>
</dbReference>
<dbReference type="OrthoDB" id="11179at2157"/>
<dbReference type="PANTHER" id="PTHR40392:SF1">
    <property type="entry name" value="2-PHOSPHO-L-LACTATE GUANYLYLTRANSFERASE"/>
    <property type="match status" value="1"/>
</dbReference>
<proteinExistence type="inferred from homology"/>
<dbReference type="Pfam" id="PF01983">
    <property type="entry name" value="CofC"/>
    <property type="match status" value="1"/>
</dbReference>
<dbReference type="AlphaFoldDB" id="A0A1I6HBQ0"/>
<keyword evidence="2 5" id="KW-0548">Nucleotidyltransferase</keyword>
<dbReference type="InterPro" id="IPR002835">
    <property type="entry name" value="CofC"/>
</dbReference>
<comment type="subunit">
    <text evidence="5">Homodimer.</text>
</comment>
<keyword evidence="3 5" id="KW-0547">Nucleotide-binding</keyword>
<dbReference type="GO" id="GO:0043814">
    <property type="term" value="F:phospholactate guanylyltransferase activity"/>
    <property type="evidence" value="ECO:0007669"/>
    <property type="project" value="UniProtKB-EC"/>
</dbReference>
<evidence type="ECO:0000256" key="4">
    <source>
        <dbReference type="ARBA" id="ARBA00023134"/>
    </source>
</evidence>
<dbReference type="HAMAP" id="MF_02114">
    <property type="entry name" value="CofC"/>
    <property type="match status" value="1"/>
</dbReference>
<dbReference type="STRING" id="555875.SAMN04488124_2010"/>
<evidence type="ECO:0000256" key="2">
    <source>
        <dbReference type="ARBA" id="ARBA00022695"/>
    </source>
</evidence>
<dbReference type="UniPathway" id="UPA00071"/>
<dbReference type="NCBIfam" id="TIGR03552">
    <property type="entry name" value="F420_cofC"/>
    <property type="match status" value="1"/>
</dbReference>
<accession>A0A1I6HBQ0</accession>
<dbReference type="Gene3D" id="3.90.550.10">
    <property type="entry name" value="Spore Coat Polysaccharide Biosynthesis Protein SpsA, Chain A"/>
    <property type="match status" value="1"/>
</dbReference>
<comment type="function">
    <text evidence="5">Guanylyltransferase that catalyzes the activation of (2S)-2-phospholactate (2-PL) as (2S)-lactyl-2-diphospho-5'-guanosine, via the condensation of 2-PL with GTP. It is involved in the biosynthesis of coenzyme F420, a hydride carrier cofactor.</text>
</comment>
<sequence length="208" mass="22086">MQVVVPYTTRDPKSRLADVLSLAERRAFARAMRDDVLDAVRAAGETPTLLTADESDADGADAPAVVDDRPLTPAVNAVLETHAETESVAVVMADLALATPDALSRLFESEGDVVVAPGRGGGTNALVVRHPDFRVDYHGASYRDHRRLAAAADLSVTDVDSMRLSTDVDEPSDLAEVLLHGTGAARDWLVDAGFELDVADGRVGVTRE</sequence>
<dbReference type="EC" id="2.7.7.68" evidence="5"/>
<comment type="pathway">
    <text evidence="5">Cofactor biosynthesis; coenzyme F420 biosynthesis.</text>
</comment>
<comment type="catalytic activity">
    <reaction evidence="5">
        <text>(2S)-2-phospholactate + GTP + H(+) = (2S)-lactyl-2-diphospho-5'-guanosine + diphosphate</text>
        <dbReference type="Rhea" id="RHEA:63424"/>
        <dbReference type="ChEBI" id="CHEBI:15378"/>
        <dbReference type="ChEBI" id="CHEBI:33019"/>
        <dbReference type="ChEBI" id="CHEBI:37565"/>
        <dbReference type="ChEBI" id="CHEBI:59435"/>
        <dbReference type="ChEBI" id="CHEBI:59906"/>
        <dbReference type="EC" id="2.7.7.68"/>
    </reaction>
</comment>
<evidence type="ECO:0000256" key="1">
    <source>
        <dbReference type="ARBA" id="ARBA00022679"/>
    </source>
</evidence>
<name>A0A1I6HBQ0_9EURY</name>
<protein>
    <recommendedName>
        <fullName evidence="5">2-phospho-L-lactate guanylyltransferase</fullName>
        <shortName evidence="5">LP guanylyltransferase</shortName>
        <ecNumber evidence="5">2.7.7.68</ecNumber>
    </recommendedName>
</protein>
<evidence type="ECO:0000313" key="7">
    <source>
        <dbReference type="Proteomes" id="UP000243250"/>
    </source>
</evidence>
<dbReference type="EMBL" id="FOYS01000003">
    <property type="protein sequence ID" value="SFR51707.1"/>
    <property type="molecule type" value="Genomic_DNA"/>
</dbReference>
<dbReference type="Proteomes" id="UP000243250">
    <property type="component" value="Unassembled WGS sequence"/>
</dbReference>
<dbReference type="GO" id="GO:0005525">
    <property type="term" value="F:GTP binding"/>
    <property type="evidence" value="ECO:0007669"/>
    <property type="project" value="UniProtKB-KW"/>
</dbReference>
<reference evidence="7" key="1">
    <citation type="submission" date="2016-10" db="EMBL/GenBank/DDBJ databases">
        <authorList>
            <person name="Varghese N."/>
            <person name="Submissions S."/>
        </authorList>
    </citation>
    <scope>NUCLEOTIDE SEQUENCE [LARGE SCALE GENOMIC DNA]</scope>
    <source>
        <strain evidence="7">CGMCC 1.8711</strain>
    </source>
</reference>
<keyword evidence="4 5" id="KW-0342">GTP-binding</keyword>
<dbReference type="SUPFAM" id="SSF53448">
    <property type="entry name" value="Nucleotide-diphospho-sugar transferases"/>
    <property type="match status" value="1"/>
</dbReference>
<comment type="similarity">
    <text evidence="5">Belongs to the CofC family.</text>
</comment>
<gene>
    <name evidence="5" type="primary">cofC</name>
    <name evidence="6" type="ORF">SAMN04488124_2010</name>
</gene>
<evidence type="ECO:0000256" key="3">
    <source>
        <dbReference type="ARBA" id="ARBA00022741"/>
    </source>
</evidence>